<proteinExistence type="predicted"/>
<evidence type="ECO:0000256" key="1">
    <source>
        <dbReference type="SAM" id="MobiDB-lite"/>
    </source>
</evidence>
<feature type="region of interest" description="Disordered" evidence="1">
    <location>
        <begin position="1"/>
        <end position="43"/>
    </location>
</feature>
<name>A0A2P2MJF5_RHIMU</name>
<reference evidence="2" key="1">
    <citation type="submission" date="2018-02" db="EMBL/GenBank/DDBJ databases">
        <title>Rhizophora mucronata_Transcriptome.</title>
        <authorList>
            <person name="Meera S.P."/>
            <person name="Sreeshan A."/>
            <person name="Augustine A."/>
        </authorList>
    </citation>
    <scope>NUCLEOTIDE SEQUENCE</scope>
    <source>
        <tissue evidence="2">Leaf</tissue>
    </source>
</reference>
<accession>A0A2P2MJF5</accession>
<sequence>MQMQASNSPFIGFTQQPPPPDGSVPPTRPHPESRFVRRNPNLT</sequence>
<dbReference type="AlphaFoldDB" id="A0A2P2MJF5"/>
<dbReference type="EMBL" id="GGEC01049872">
    <property type="protein sequence ID" value="MBX30356.1"/>
    <property type="molecule type" value="Transcribed_RNA"/>
</dbReference>
<protein>
    <submittedName>
        <fullName evidence="2">Uncharacterized protein</fullName>
    </submittedName>
</protein>
<feature type="compositionally biased region" description="Pro residues" evidence="1">
    <location>
        <begin position="16"/>
        <end position="28"/>
    </location>
</feature>
<organism evidence="2">
    <name type="scientific">Rhizophora mucronata</name>
    <name type="common">Asiatic mangrove</name>
    <dbReference type="NCBI Taxonomy" id="61149"/>
    <lineage>
        <taxon>Eukaryota</taxon>
        <taxon>Viridiplantae</taxon>
        <taxon>Streptophyta</taxon>
        <taxon>Embryophyta</taxon>
        <taxon>Tracheophyta</taxon>
        <taxon>Spermatophyta</taxon>
        <taxon>Magnoliopsida</taxon>
        <taxon>eudicotyledons</taxon>
        <taxon>Gunneridae</taxon>
        <taxon>Pentapetalae</taxon>
        <taxon>rosids</taxon>
        <taxon>fabids</taxon>
        <taxon>Malpighiales</taxon>
        <taxon>Rhizophoraceae</taxon>
        <taxon>Rhizophora</taxon>
    </lineage>
</organism>
<feature type="compositionally biased region" description="Polar residues" evidence="1">
    <location>
        <begin position="1"/>
        <end position="15"/>
    </location>
</feature>
<evidence type="ECO:0000313" key="2">
    <source>
        <dbReference type="EMBL" id="MBX30356.1"/>
    </source>
</evidence>